<evidence type="ECO:0000313" key="2">
    <source>
        <dbReference type="EMBL" id="EOB09133.1"/>
    </source>
</evidence>
<evidence type="ECO:0000256" key="1">
    <source>
        <dbReference type="SAM" id="MobiDB-lite"/>
    </source>
</evidence>
<feature type="region of interest" description="Disordered" evidence="1">
    <location>
        <begin position="70"/>
        <end position="90"/>
    </location>
</feature>
<feature type="compositionally biased region" description="Basic and acidic residues" evidence="1">
    <location>
        <begin position="76"/>
        <end position="90"/>
    </location>
</feature>
<proteinExistence type="predicted"/>
<dbReference type="EMBL" id="KB742389">
    <property type="protein sequence ID" value="EOB09133.1"/>
    <property type="molecule type" value="Genomic_DNA"/>
</dbReference>
<dbReference type="Proteomes" id="UP000296049">
    <property type="component" value="Unassembled WGS sequence"/>
</dbReference>
<dbReference type="AlphaFoldDB" id="R0M8M2"/>
<gene>
    <name evidence="2" type="ORF">Anapl_08049</name>
</gene>
<organism evidence="2 3">
    <name type="scientific">Anas platyrhynchos</name>
    <name type="common">Mallard</name>
    <name type="synonym">Anas boschas</name>
    <dbReference type="NCBI Taxonomy" id="8839"/>
    <lineage>
        <taxon>Eukaryota</taxon>
        <taxon>Metazoa</taxon>
        <taxon>Chordata</taxon>
        <taxon>Craniata</taxon>
        <taxon>Vertebrata</taxon>
        <taxon>Euteleostomi</taxon>
        <taxon>Archelosauria</taxon>
        <taxon>Archosauria</taxon>
        <taxon>Dinosauria</taxon>
        <taxon>Saurischia</taxon>
        <taxon>Theropoda</taxon>
        <taxon>Coelurosauria</taxon>
        <taxon>Aves</taxon>
        <taxon>Neognathae</taxon>
        <taxon>Galloanserae</taxon>
        <taxon>Anseriformes</taxon>
        <taxon>Anatidae</taxon>
        <taxon>Anatinae</taxon>
        <taxon>Anas</taxon>
    </lineage>
</organism>
<protein>
    <submittedName>
        <fullName evidence="2">Uncharacterized protein</fullName>
    </submittedName>
</protein>
<keyword evidence="3" id="KW-1185">Reference proteome</keyword>
<reference evidence="3" key="1">
    <citation type="journal article" date="2013" name="Nat. Genet.">
        <title>The duck genome and transcriptome provide insight into an avian influenza virus reservoir species.</title>
        <authorList>
            <person name="Huang Y."/>
            <person name="Li Y."/>
            <person name="Burt D.W."/>
            <person name="Chen H."/>
            <person name="Zhang Y."/>
            <person name="Qian W."/>
            <person name="Kim H."/>
            <person name="Gan S."/>
            <person name="Zhao Y."/>
            <person name="Li J."/>
            <person name="Yi K."/>
            <person name="Feng H."/>
            <person name="Zhu P."/>
            <person name="Li B."/>
            <person name="Liu Q."/>
            <person name="Fairley S."/>
            <person name="Magor K.E."/>
            <person name="Du Z."/>
            <person name="Hu X."/>
            <person name="Goodman L."/>
            <person name="Tafer H."/>
            <person name="Vignal A."/>
            <person name="Lee T."/>
            <person name="Kim K.W."/>
            <person name="Sheng Z."/>
            <person name="An Y."/>
            <person name="Searle S."/>
            <person name="Herrero J."/>
            <person name="Groenen M.A."/>
            <person name="Crooijmans R.P."/>
            <person name="Faraut T."/>
            <person name="Cai Q."/>
            <person name="Webster R.G."/>
            <person name="Aldridge J.R."/>
            <person name="Warren W.C."/>
            <person name="Bartschat S."/>
            <person name="Kehr S."/>
            <person name="Marz M."/>
            <person name="Stadler P.F."/>
            <person name="Smith J."/>
            <person name="Kraus R.H."/>
            <person name="Zhao Y."/>
            <person name="Ren L."/>
            <person name="Fei J."/>
            <person name="Morisson M."/>
            <person name="Kaiser P."/>
            <person name="Griffin D.K."/>
            <person name="Rao M."/>
            <person name="Pitel F."/>
            <person name="Wang J."/>
            <person name="Li N."/>
        </authorList>
    </citation>
    <scope>NUCLEOTIDE SEQUENCE [LARGE SCALE GENOMIC DNA]</scope>
</reference>
<evidence type="ECO:0000313" key="3">
    <source>
        <dbReference type="Proteomes" id="UP000296049"/>
    </source>
</evidence>
<sequence length="90" mass="9993">MKTSTPLLLQPRVEEMTLEQSLVASKAWPPWQHGFKAGMNISYSGSRALQVHVQRCCENNLKKQQNNGVALGAPIPHRESAPADHSYRGL</sequence>
<name>R0M8M2_ANAPL</name>
<accession>R0M8M2</accession>